<dbReference type="AlphaFoldDB" id="A0A6P8LA18"/>
<reference evidence="3" key="1">
    <citation type="submission" date="2025-08" db="UniProtKB">
        <authorList>
            <consortium name="RefSeq"/>
        </authorList>
    </citation>
    <scope>IDENTIFICATION</scope>
    <source>
        <strain evidence="3">Mau12</strain>
        <tissue evidence="3">Whole Body</tissue>
    </source>
</reference>
<dbReference type="Proteomes" id="UP000515162">
    <property type="component" value="Chromosome 2L"/>
</dbReference>
<keyword evidence="1" id="KW-0812">Transmembrane</keyword>
<protein>
    <submittedName>
        <fullName evidence="3">Uncharacterized protein LOC117148889</fullName>
    </submittedName>
</protein>
<keyword evidence="1" id="KW-1133">Transmembrane helix</keyword>
<evidence type="ECO:0000313" key="2">
    <source>
        <dbReference type="Proteomes" id="UP000515162"/>
    </source>
</evidence>
<feature type="transmembrane region" description="Helical" evidence="1">
    <location>
        <begin position="82"/>
        <end position="101"/>
    </location>
</feature>
<dbReference type="RefSeq" id="XP_033172489.1">
    <property type="nucleotide sequence ID" value="XM_033316598.1"/>
</dbReference>
<accession>A0A6P8LA18</accession>
<evidence type="ECO:0000256" key="1">
    <source>
        <dbReference type="SAM" id="Phobius"/>
    </source>
</evidence>
<proteinExistence type="predicted"/>
<keyword evidence="2" id="KW-1185">Reference proteome</keyword>
<gene>
    <name evidence="3" type="primary">LOC117148889</name>
</gene>
<organism evidence="2 3">
    <name type="scientific">Drosophila mauritiana</name>
    <name type="common">Fruit fly</name>
    <dbReference type="NCBI Taxonomy" id="7226"/>
    <lineage>
        <taxon>Eukaryota</taxon>
        <taxon>Metazoa</taxon>
        <taxon>Ecdysozoa</taxon>
        <taxon>Arthropoda</taxon>
        <taxon>Hexapoda</taxon>
        <taxon>Insecta</taxon>
        <taxon>Pterygota</taxon>
        <taxon>Neoptera</taxon>
        <taxon>Endopterygota</taxon>
        <taxon>Diptera</taxon>
        <taxon>Brachycera</taxon>
        <taxon>Muscomorpha</taxon>
        <taxon>Ephydroidea</taxon>
        <taxon>Drosophilidae</taxon>
        <taxon>Drosophila</taxon>
        <taxon>Sophophora</taxon>
    </lineage>
</organism>
<keyword evidence="1" id="KW-0472">Membrane</keyword>
<name>A0A6P8LA18_DROMA</name>
<dbReference type="GeneID" id="117148889"/>
<sequence>MQNKTPVSRESTQKNVFMYGRQEPTTQKTMPVSGTERWNRSGSSGVEAMANIFRDPVLLLCRSCGKENEAERRKPNGDRDDGLVRMLLMPMLMPTWMWMWMPTRMRMTMLLLGSSCGFSHLLSATRTKKYQHGNNNGQQQ</sequence>
<evidence type="ECO:0000313" key="3">
    <source>
        <dbReference type="RefSeq" id="XP_033172489.1"/>
    </source>
</evidence>